<keyword evidence="1" id="KW-0472">Membrane</keyword>
<organism evidence="2 3">
    <name type="scientific">Pseudomonas cavernicola</name>
    <dbReference type="NCBI Taxonomy" id="2320866"/>
    <lineage>
        <taxon>Bacteria</taxon>
        <taxon>Pseudomonadati</taxon>
        <taxon>Pseudomonadota</taxon>
        <taxon>Gammaproteobacteria</taxon>
        <taxon>Pseudomonadales</taxon>
        <taxon>Pseudomonadaceae</taxon>
        <taxon>Pseudomonas</taxon>
    </lineage>
</organism>
<accession>A0A418XIN1</accession>
<keyword evidence="1" id="KW-0812">Transmembrane</keyword>
<gene>
    <name evidence="2" type="ORF">D3879_03105</name>
</gene>
<evidence type="ECO:0000313" key="3">
    <source>
        <dbReference type="Proteomes" id="UP000284021"/>
    </source>
</evidence>
<proteinExistence type="predicted"/>
<reference evidence="2 3" key="1">
    <citation type="submission" date="2018-09" db="EMBL/GenBank/DDBJ databases">
        <authorList>
            <person name="Zhu H."/>
        </authorList>
    </citation>
    <scope>NUCLEOTIDE SEQUENCE [LARGE SCALE GENOMIC DNA]</scope>
    <source>
        <strain evidence="2 3">K1S02-6</strain>
    </source>
</reference>
<keyword evidence="1" id="KW-1133">Transmembrane helix</keyword>
<dbReference type="OrthoDB" id="8928961at2"/>
<dbReference type="AlphaFoldDB" id="A0A418XIN1"/>
<feature type="transmembrane region" description="Helical" evidence="1">
    <location>
        <begin position="176"/>
        <end position="199"/>
    </location>
</feature>
<comment type="caution">
    <text evidence="2">The sequence shown here is derived from an EMBL/GenBank/DDBJ whole genome shotgun (WGS) entry which is preliminary data.</text>
</comment>
<dbReference type="EMBL" id="QYUR01000002">
    <property type="protein sequence ID" value="RJG12301.1"/>
    <property type="molecule type" value="Genomic_DNA"/>
</dbReference>
<evidence type="ECO:0000256" key="1">
    <source>
        <dbReference type="SAM" id="Phobius"/>
    </source>
</evidence>
<keyword evidence="3" id="KW-1185">Reference proteome</keyword>
<evidence type="ECO:0000313" key="2">
    <source>
        <dbReference type="EMBL" id="RJG12301.1"/>
    </source>
</evidence>
<feature type="transmembrane region" description="Helical" evidence="1">
    <location>
        <begin position="205"/>
        <end position="224"/>
    </location>
</feature>
<protein>
    <submittedName>
        <fullName evidence="2">Uncharacterized protein</fullName>
    </submittedName>
</protein>
<name>A0A418XIN1_9PSED</name>
<sequence length="328" mass="36800">MLDVMRCLDEELTQVPAHGLKAYMVLRVLLDASIKALEQGNAEPQTFDRPTILRLCESKENAARVNPSRWLTQSMLETFLDARKGAILARLERAGLQEIPAIGTNDSDGGSGIQRLFWLKTRPVERDTSKQEGVIGSSAQIVYTRSDVGAVKPAWWLRLLFKNGELKNRSWRGLSLLLVVLIGMVMLATWLVGGLWSVALVDQALTFRQLATAFFMCGCAWVVWRSAYLPWWQLVDDRVIKVPSLLLSILEDSAELEMYRDSEKSPWTRFVRFTGDCPLCSGRVSLMPGKPEHKLPLVGRCSESPHAHVFSFDRARLSGIYIGPRPGS</sequence>
<dbReference type="RefSeq" id="WP_119952630.1">
    <property type="nucleotide sequence ID" value="NZ_QYUR01000002.1"/>
</dbReference>
<dbReference type="Proteomes" id="UP000284021">
    <property type="component" value="Unassembled WGS sequence"/>
</dbReference>